<dbReference type="eggNOG" id="ENOG5032AN8">
    <property type="taxonomic scope" value="Bacteria"/>
</dbReference>
<protein>
    <submittedName>
        <fullName evidence="2">PilZ domain-containing protein</fullName>
    </submittedName>
    <submittedName>
        <fullName evidence="3">Type IV pilus assembly PilZ</fullName>
    </submittedName>
</protein>
<evidence type="ECO:0000313" key="3">
    <source>
        <dbReference type="EMBL" id="KRU13358.1"/>
    </source>
</evidence>
<gene>
    <name evidence="2" type="ORF">CLPA_c05420</name>
    <name evidence="3" type="ORF">CP6013_02606</name>
</gene>
<evidence type="ECO:0000259" key="1">
    <source>
        <dbReference type="Pfam" id="PF07238"/>
    </source>
</evidence>
<dbReference type="Gene3D" id="2.40.10.220">
    <property type="entry name" value="predicted glycosyltransferase like domains"/>
    <property type="match status" value="1"/>
</dbReference>
<dbReference type="EMBL" id="CP009268">
    <property type="protein sequence ID" value="AJA50630.1"/>
    <property type="molecule type" value="Genomic_DNA"/>
</dbReference>
<proteinExistence type="predicted"/>
<dbReference type="AlphaFoldDB" id="A0A0H3J1R1"/>
<evidence type="ECO:0000313" key="4">
    <source>
        <dbReference type="Proteomes" id="UP000028042"/>
    </source>
</evidence>
<dbReference type="Pfam" id="PF07238">
    <property type="entry name" value="PilZ"/>
    <property type="match status" value="1"/>
</dbReference>
<feature type="domain" description="PilZ" evidence="1">
    <location>
        <begin position="21"/>
        <end position="117"/>
    </location>
</feature>
<dbReference type="Proteomes" id="UP000028042">
    <property type="component" value="Unassembled WGS sequence"/>
</dbReference>
<dbReference type="GeneID" id="93072769"/>
<dbReference type="KEGG" id="cpae:CPAST_c05420"/>
<dbReference type="KEGG" id="cpat:CLPA_c05420"/>
<dbReference type="EMBL" id="JPGY02000001">
    <property type="protein sequence ID" value="KRU13358.1"/>
    <property type="molecule type" value="Genomic_DNA"/>
</dbReference>
<organism evidence="2 5">
    <name type="scientific">Clostridium pasteurianum DSM 525 = ATCC 6013</name>
    <dbReference type="NCBI Taxonomy" id="1262449"/>
    <lineage>
        <taxon>Bacteria</taxon>
        <taxon>Bacillati</taxon>
        <taxon>Bacillota</taxon>
        <taxon>Clostridia</taxon>
        <taxon>Eubacteriales</taxon>
        <taxon>Clostridiaceae</taxon>
        <taxon>Clostridium</taxon>
    </lineage>
</organism>
<dbReference type="Proteomes" id="UP000030905">
    <property type="component" value="Chromosome"/>
</dbReference>
<reference evidence="2 5" key="1">
    <citation type="journal article" date="2015" name="Genome Announc.">
        <title>Complete Genome Sequence of the Nitrogen-Fixing and Solvent-Producing Clostridium pasteurianum DSM 525.</title>
        <authorList>
            <person name="Poehlein A."/>
            <person name="Grosse-Honebrink A."/>
            <person name="Zhang Y."/>
            <person name="Minton N.P."/>
            <person name="Daniel R."/>
        </authorList>
    </citation>
    <scope>NUCLEOTIDE SEQUENCE [LARGE SCALE GENOMIC DNA]</scope>
    <source>
        <strain evidence="2">DSM 525</strain>
        <strain evidence="5">DSM 525 / ATCC 6013</strain>
    </source>
</reference>
<evidence type="ECO:0000313" key="5">
    <source>
        <dbReference type="Proteomes" id="UP000030905"/>
    </source>
</evidence>
<dbReference type="RefSeq" id="WP_004455233.1">
    <property type="nucleotide sequence ID" value="NZ_ANZB01000001.1"/>
</dbReference>
<reference evidence="3 4" key="3">
    <citation type="journal article" name="Genome Announc.">
        <title>Improved Draft Genome Sequence of Clostridium pasteurianum Strain ATCC 6013 (DSM 525) Using a Hybrid Next-Generation Sequencing Approach.</title>
        <authorList>
            <person name="Pyne M.E."/>
            <person name="Utturkar S."/>
            <person name="Brown S.D."/>
            <person name="Moo-Young M."/>
            <person name="Chung D.A."/>
            <person name="Chou C.P."/>
        </authorList>
    </citation>
    <scope>NUCLEOTIDE SEQUENCE [LARGE SCALE GENOMIC DNA]</scope>
    <source>
        <strain evidence="3 4">ATCC 6013</strain>
    </source>
</reference>
<dbReference type="GO" id="GO:0035438">
    <property type="term" value="F:cyclic-di-GMP binding"/>
    <property type="evidence" value="ECO:0007669"/>
    <property type="project" value="InterPro"/>
</dbReference>
<evidence type="ECO:0000313" key="2">
    <source>
        <dbReference type="EMBL" id="AJA50630.1"/>
    </source>
</evidence>
<name>A0A0H3J1R1_CLOPA</name>
<sequence length="120" mass="14002">MKNNYNNNYQFNRNSIFKKNKRIYKRLKYNDTIIITSINGEKTNLKLQGINLSISGIGFVSRSKFEINDVLEVIFKYDKITIPAIVQVMHISIYDNGYFIGGQFVALHNTYIEILKQELS</sequence>
<reference evidence="3" key="2">
    <citation type="submission" date="2015-10" db="EMBL/GenBank/DDBJ databases">
        <title>Improved Draft Genome Sequence of Clostridium pasteurianum Strain ATCC 6013 (DSM 525) Using a Hybrid Next-Generation Sequencing Approach.</title>
        <authorList>
            <person name="Pyne M.E."/>
            <person name="Utturkar S.M."/>
            <person name="Brown S.D."/>
            <person name="Moo-Young M."/>
            <person name="Chung D.A."/>
            <person name="Chou P.C."/>
        </authorList>
    </citation>
    <scope>NUCLEOTIDE SEQUENCE</scope>
    <source>
        <strain evidence="3">ATCC 6013</strain>
    </source>
</reference>
<accession>A0A0H3J1R1</accession>
<dbReference type="PATRIC" id="fig|1262449.3.peg.439"/>
<keyword evidence="5" id="KW-1185">Reference proteome</keyword>
<dbReference type="InterPro" id="IPR009875">
    <property type="entry name" value="PilZ_domain"/>
</dbReference>